<dbReference type="Gene3D" id="3.30.200.20">
    <property type="entry name" value="Phosphorylase Kinase, domain 1"/>
    <property type="match status" value="1"/>
</dbReference>
<evidence type="ECO:0000313" key="9">
    <source>
        <dbReference type="EMBL" id="BBH95991.1"/>
    </source>
</evidence>
<dbReference type="Gene3D" id="1.10.510.10">
    <property type="entry name" value="Transferase(Phosphotransferase) domain 1"/>
    <property type="match status" value="1"/>
</dbReference>
<feature type="region of interest" description="Disordered" evidence="7">
    <location>
        <begin position="450"/>
        <end position="504"/>
    </location>
</feature>
<dbReference type="PROSITE" id="PS50011">
    <property type="entry name" value="PROTEIN_KINASE_DOM"/>
    <property type="match status" value="1"/>
</dbReference>
<protein>
    <recommendedName>
        <fullName evidence="1">non-specific serine/threonine protein kinase</fullName>
        <ecNumber evidence="1">2.7.11.1</ecNumber>
    </recommendedName>
</protein>
<dbReference type="InterPro" id="IPR000719">
    <property type="entry name" value="Prot_kinase_dom"/>
</dbReference>
<feature type="compositionally biased region" description="Low complexity" evidence="7">
    <location>
        <begin position="469"/>
        <end position="479"/>
    </location>
</feature>
<feature type="region of interest" description="Disordered" evidence="7">
    <location>
        <begin position="306"/>
        <end position="328"/>
    </location>
</feature>
<dbReference type="GO" id="GO:0005524">
    <property type="term" value="F:ATP binding"/>
    <property type="evidence" value="ECO:0007669"/>
    <property type="project" value="UniProtKB-UniRule"/>
</dbReference>
<feature type="region of interest" description="Disordered" evidence="7">
    <location>
        <begin position="769"/>
        <end position="789"/>
    </location>
</feature>
<feature type="binding site" evidence="6">
    <location>
        <position position="54"/>
    </location>
    <ligand>
        <name>ATP</name>
        <dbReference type="ChEBI" id="CHEBI:30616"/>
    </ligand>
</feature>
<dbReference type="InterPro" id="IPR017441">
    <property type="entry name" value="Protein_kinase_ATP_BS"/>
</dbReference>
<evidence type="ECO:0000256" key="7">
    <source>
        <dbReference type="SAM" id="MobiDB-lite"/>
    </source>
</evidence>
<dbReference type="InterPro" id="IPR008271">
    <property type="entry name" value="Ser/Thr_kinase_AS"/>
</dbReference>
<keyword evidence="5 6" id="KW-0067">ATP-binding</keyword>
<dbReference type="PROSITE" id="PS00108">
    <property type="entry name" value="PROTEIN_KINASE_ST"/>
    <property type="match status" value="1"/>
</dbReference>
<dbReference type="CDD" id="cd14014">
    <property type="entry name" value="STKc_PknB_like"/>
    <property type="match status" value="1"/>
</dbReference>
<dbReference type="SUPFAM" id="SSF56112">
    <property type="entry name" value="Protein kinase-like (PK-like)"/>
    <property type="match status" value="1"/>
</dbReference>
<evidence type="ECO:0000256" key="5">
    <source>
        <dbReference type="ARBA" id="ARBA00022840"/>
    </source>
</evidence>
<dbReference type="EC" id="2.7.11.1" evidence="1"/>
<gene>
    <name evidence="9" type="ORF">KTA_41900</name>
</gene>
<dbReference type="AlphaFoldDB" id="A0A455T969"/>
<sequence length="925" mass="97545">MTHDQKPGEDGRRELAGGRIGNYRLLRRLGRGGFSTVYLARHLILQSRPPVALKRLLTPLDSPRARSLFLEEARLLEELRHPHILPLIDAGIDDEGFPYLVTLYAAGGSLRDRLRRASGRPLPLEEALAIVAQVGKALQYAHERGVVHRDLKPENVLFTDHGEALLADFGIAVLLGSRSLERASVSGTPAYMAPEQFRGQVSRQSDQYALACLMYELCTGHRVFEDQDALVLMYRHTQEEPRPPRVYNAHLPPPVEAAILRGLAKERSARYPDVLSFVRALHAFRPFGGPSPDLGATALMAGADEEAPLSPEDGPAADLEDDTGYDAPLWDAAPEEATLWRAGSHQDQGRTPLEPAAHYEELPPQTATVESGEGETLATRSLGTDWEWATPLSAGAAPAERALEADPSGLGEARYDHAPAAGEHWTPLAPGYGPARSRVAPGKGILEQQSGPALVSSPAAADGPSIIELPRPSRAASATRSRRLAPGTTQGRRSPYAGSQPAPGVATASLAASAPLQAAPPHARAGAAPGPRSKARLPRLASRALARPGLTALALLLAAALLLALTPLTLGLLSPSATVTIVPASHALQRTYTLSARVGAQADPARLLVPARLLSTPPQAQSRSVTASGHASTPGTRAQGVLTFYNGKLVSQTVPANTVIQDDQGIQFVTETNAVIPPGNPPQLGSVSVKAHAVLPGHAGNIPANDINTTCCSADKTIFVKNLVGFTGGQDPQSYTFVQQSDIDGAAEALQPALIQSARTAFAGLKTSSEESVGDPQCSPQVTSDHRAGDRASSVTVTVTVSCSGLVYDRNSVITLVTALLNAEIARSYGSGYSLAHPPIAAQISARAVSQTTAILTVRAGGTWSYRFSAARLNALKQLIAGREADSARAILRRQPGIADVILSLGLGQRSLPTDPARITIKTPA</sequence>
<proteinExistence type="predicted"/>
<dbReference type="Pfam" id="PF04865">
    <property type="entry name" value="Baseplate_J"/>
    <property type="match status" value="1"/>
</dbReference>
<dbReference type="Pfam" id="PF00069">
    <property type="entry name" value="Pkinase"/>
    <property type="match status" value="1"/>
</dbReference>
<organism evidence="9">
    <name type="scientific">Thermogemmatispora argillosa</name>
    <dbReference type="NCBI Taxonomy" id="2045280"/>
    <lineage>
        <taxon>Bacteria</taxon>
        <taxon>Bacillati</taxon>
        <taxon>Chloroflexota</taxon>
        <taxon>Ktedonobacteria</taxon>
        <taxon>Thermogemmatisporales</taxon>
        <taxon>Thermogemmatisporaceae</taxon>
        <taxon>Thermogemmatispora</taxon>
    </lineage>
</organism>
<feature type="domain" description="Protein kinase" evidence="8">
    <location>
        <begin position="23"/>
        <end position="285"/>
    </location>
</feature>
<evidence type="ECO:0000256" key="4">
    <source>
        <dbReference type="ARBA" id="ARBA00022777"/>
    </source>
</evidence>
<evidence type="ECO:0000256" key="2">
    <source>
        <dbReference type="ARBA" id="ARBA00022679"/>
    </source>
</evidence>
<evidence type="ECO:0000256" key="3">
    <source>
        <dbReference type="ARBA" id="ARBA00022741"/>
    </source>
</evidence>
<evidence type="ECO:0000256" key="1">
    <source>
        <dbReference type="ARBA" id="ARBA00012513"/>
    </source>
</evidence>
<dbReference type="EMBL" id="AP019377">
    <property type="protein sequence ID" value="BBH95991.1"/>
    <property type="molecule type" value="Genomic_DNA"/>
</dbReference>
<dbReference type="InterPro" id="IPR006949">
    <property type="entry name" value="Barrel_Baseplate_J-like"/>
</dbReference>
<keyword evidence="3 6" id="KW-0547">Nucleotide-binding</keyword>
<evidence type="ECO:0000256" key="6">
    <source>
        <dbReference type="PROSITE-ProRule" id="PRU10141"/>
    </source>
</evidence>
<accession>A0A455T969</accession>
<keyword evidence="2" id="KW-0808">Transferase</keyword>
<name>A0A455T969_9CHLR</name>
<dbReference type="PANTHER" id="PTHR43289:SF6">
    <property type="entry name" value="SERINE_THREONINE-PROTEIN KINASE NEKL-3"/>
    <property type="match status" value="1"/>
</dbReference>
<dbReference type="PROSITE" id="PS00107">
    <property type="entry name" value="PROTEIN_KINASE_ATP"/>
    <property type="match status" value="1"/>
</dbReference>
<evidence type="ECO:0000259" key="8">
    <source>
        <dbReference type="PROSITE" id="PS50011"/>
    </source>
</evidence>
<dbReference type="SMART" id="SM00220">
    <property type="entry name" value="S_TKc"/>
    <property type="match status" value="1"/>
</dbReference>
<keyword evidence="4" id="KW-0418">Kinase</keyword>
<dbReference type="PANTHER" id="PTHR43289">
    <property type="entry name" value="MITOGEN-ACTIVATED PROTEIN KINASE KINASE KINASE 20-RELATED"/>
    <property type="match status" value="1"/>
</dbReference>
<dbReference type="InterPro" id="IPR011009">
    <property type="entry name" value="Kinase-like_dom_sf"/>
</dbReference>
<reference evidence="9" key="1">
    <citation type="submission" date="2018-12" db="EMBL/GenBank/DDBJ databases">
        <title>Novel natural products biosynthetic potential of the class Ktedonobacteria.</title>
        <authorList>
            <person name="Zheng Y."/>
            <person name="Saitou A."/>
            <person name="Wang C.M."/>
            <person name="Toyoda A."/>
            <person name="Minakuchi Y."/>
            <person name="Sekiguchi Y."/>
            <person name="Ueda K."/>
            <person name="Takano H."/>
            <person name="Sakai Y."/>
            <person name="Yokota A."/>
            <person name="Yabe S."/>
        </authorList>
    </citation>
    <scope>NUCLEOTIDE SEQUENCE</scope>
    <source>
        <strain evidence="9">A3-2</strain>
    </source>
</reference>
<dbReference type="GO" id="GO:0004674">
    <property type="term" value="F:protein serine/threonine kinase activity"/>
    <property type="evidence" value="ECO:0007669"/>
    <property type="project" value="UniProtKB-EC"/>
</dbReference>